<dbReference type="PANTHER" id="PTHR45927:SF6">
    <property type="entry name" value="PROTEIN LYK5"/>
    <property type="match status" value="1"/>
</dbReference>
<reference evidence="2" key="2">
    <citation type="journal article" date="2024" name="Plant">
        <title>Genomic evolution and insights into agronomic trait innovations of Sesamum species.</title>
        <authorList>
            <person name="Miao H."/>
            <person name="Wang L."/>
            <person name="Qu L."/>
            <person name="Liu H."/>
            <person name="Sun Y."/>
            <person name="Le M."/>
            <person name="Wang Q."/>
            <person name="Wei S."/>
            <person name="Zheng Y."/>
            <person name="Lin W."/>
            <person name="Duan Y."/>
            <person name="Cao H."/>
            <person name="Xiong S."/>
            <person name="Wang X."/>
            <person name="Wei L."/>
            <person name="Li C."/>
            <person name="Ma Q."/>
            <person name="Ju M."/>
            <person name="Zhao R."/>
            <person name="Li G."/>
            <person name="Mu C."/>
            <person name="Tian Q."/>
            <person name="Mei H."/>
            <person name="Zhang T."/>
            <person name="Gao T."/>
            <person name="Zhang H."/>
        </authorList>
    </citation>
    <scope>NUCLEOTIDE SEQUENCE</scope>
    <source>
        <strain evidence="2">G02</strain>
    </source>
</reference>
<gene>
    <name evidence="2" type="ORF">Sradi_3880500</name>
</gene>
<dbReference type="AlphaFoldDB" id="A0AAW2Q2M3"/>
<proteinExistence type="predicted"/>
<evidence type="ECO:0000256" key="1">
    <source>
        <dbReference type="SAM" id="MobiDB-lite"/>
    </source>
</evidence>
<evidence type="ECO:0000313" key="2">
    <source>
        <dbReference type="EMBL" id="KAL0361960.1"/>
    </source>
</evidence>
<sequence>MLELLSGREPIANISNEKKGGGDQLSESIGGVLDGENVREKLRVFMDPWLGEEYPLELANSMARLARSCVANNLDARPPLSEVFMALSKLLLSSLDWDPSHETSLSLSE</sequence>
<reference evidence="2" key="1">
    <citation type="submission" date="2020-06" db="EMBL/GenBank/DDBJ databases">
        <authorList>
            <person name="Li T."/>
            <person name="Hu X."/>
            <person name="Zhang T."/>
            <person name="Song X."/>
            <person name="Zhang H."/>
            <person name="Dai N."/>
            <person name="Sheng W."/>
            <person name="Hou X."/>
            <person name="Wei L."/>
        </authorList>
    </citation>
    <scope>NUCLEOTIDE SEQUENCE</scope>
    <source>
        <strain evidence="2">G02</strain>
        <tissue evidence="2">Leaf</tissue>
    </source>
</reference>
<dbReference type="InterPro" id="IPR052611">
    <property type="entry name" value="Plant_RLK_LysM"/>
</dbReference>
<dbReference type="EMBL" id="JACGWJ010000016">
    <property type="protein sequence ID" value="KAL0361960.1"/>
    <property type="molecule type" value="Genomic_DNA"/>
</dbReference>
<organism evidence="2">
    <name type="scientific">Sesamum radiatum</name>
    <name type="common">Black benniseed</name>
    <dbReference type="NCBI Taxonomy" id="300843"/>
    <lineage>
        <taxon>Eukaryota</taxon>
        <taxon>Viridiplantae</taxon>
        <taxon>Streptophyta</taxon>
        <taxon>Embryophyta</taxon>
        <taxon>Tracheophyta</taxon>
        <taxon>Spermatophyta</taxon>
        <taxon>Magnoliopsida</taxon>
        <taxon>eudicotyledons</taxon>
        <taxon>Gunneridae</taxon>
        <taxon>Pentapetalae</taxon>
        <taxon>asterids</taxon>
        <taxon>lamiids</taxon>
        <taxon>Lamiales</taxon>
        <taxon>Pedaliaceae</taxon>
        <taxon>Sesamum</taxon>
    </lineage>
</organism>
<protein>
    <submittedName>
        <fullName evidence="2">Protein LYK5</fullName>
    </submittedName>
</protein>
<accession>A0AAW2Q2M3</accession>
<name>A0AAW2Q2M3_SESRA</name>
<comment type="caution">
    <text evidence="2">The sequence shown here is derived from an EMBL/GenBank/DDBJ whole genome shotgun (WGS) entry which is preliminary data.</text>
</comment>
<feature type="region of interest" description="Disordered" evidence="1">
    <location>
        <begin position="1"/>
        <end position="30"/>
    </location>
</feature>
<dbReference type="Gene3D" id="1.10.510.10">
    <property type="entry name" value="Transferase(Phosphotransferase) domain 1"/>
    <property type="match status" value="1"/>
</dbReference>
<dbReference type="PANTHER" id="PTHR45927">
    <property type="entry name" value="LYSM-DOMAIN RECEPTOR-LIKE KINASE-RELATED"/>
    <property type="match status" value="1"/>
</dbReference>